<feature type="domain" description="Aminoglycoside phosphotransferase" evidence="1">
    <location>
        <begin position="25"/>
        <end position="224"/>
    </location>
</feature>
<evidence type="ECO:0000313" key="3">
    <source>
        <dbReference type="Proteomes" id="UP001218788"/>
    </source>
</evidence>
<dbReference type="Pfam" id="PF01636">
    <property type="entry name" value="APH"/>
    <property type="match status" value="1"/>
</dbReference>
<organism evidence="2 3">
    <name type="scientific">Alteromonas gilva</name>
    <dbReference type="NCBI Taxonomy" id="2987522"/>
    <lineage>
        <taxon>Bacteria</taxon>
        <taxon>Pseudomonadati</taxon>
        <taxon>Pseudomonadota</taxon>
        <taxon>Gammaproteobacteria</taxon>
        <taxon>Alteromonadales</taxon>
        <taxon>Alteromonadaceae</taxon>
        <taxon>Alteromonas/Salinimonas group</taxon>
        <taxon>Alteromonas</taxon>
    </lineage>
</organism>
<dbReference type="Gene3D" id="3.30.200.20">
    <property type="entry name" value="Phosphorylase Kinase, domain 1"/>
    <property type="match status" value="1"/>
</dbReference>
<dbReference type="InterPro" id="IPR052077">
    <property type="entry name" value="CcrZ_PhaseVar_Mediator"/>
</dbReference>
<reference evidence="2 3" key="1">
    <citation type="submission" date="2022-10" db="EMBL/GenBank/DDBJ databases">
        <title>Alteromonas sp. chi3 Genome sequencing.</title>
        <authorList>
            <person name="Park S."/>
        </authorList>
    </citation>
    <scope>NUCLEOTIDE SEQUENCE [LARGE SCALE GENOMIC DNA]</scope>
    <source>
        <strain evidence="3">chi3</strain>
    </source>
</reference>
<evidence type="ECO:0000259" key="1">
    <source>
        <dbReference type="Pfam" id="PF01636"/>
    </source>
</evidence>
<dbReference type="PANTHER" id="PTHR40086">
    <property type="entry name" value="PHOSPHOTRANSFERASE YTMP-RELATED"/>
    <property type="match status" value="1"/>
</dbReference>
<keyword evidence="3" id="KW-1185">Reference proteome</keyword>
<accession>A0ABT5L3P0</accession>
<dbReference type="InterPro" id="IPR011009">
    <property type="entry name" value="Kinase-like_dom_sf"/>
</dbReference>
<evidence type="ECO:0000313" key="2">
    <source>
        <dbReference type="EMBL" id="MDC8831655.1"/>
    </source>
</evidence>
<dbReference type="PANTHER" id="PTHR40086:SF1">
    <property type="entry name" value="CELL CYCLE REGULATOR CCRZ"/>
    <property type="match status" value="1"/>
</dbReference>
<proteinExistence type="predicted"/>
<dbReference type="EMBL" id="JAQQXP010000001">
    <property type="protein sequence ID" value="MDC8831655.1"/>
    <property type="molecule type" value="Genomic_DNA"/>
</dbReference>
<dbReference type="SUPFAM" id="SSF56112">
    <property type="entry name" value="Protein kinase-like (PK-like)"/>
    <property type="match status" value="1"/>
</dbReference>
<dbReference type="Gene3D" id="3.90.1200.10">
    <property type="match status" value="1"/>
</dbReference>
<comment type="caution">
    <text evidence="2">The sequence shown here is derived from an EMBL/GenBank/DDBJ whole genome shotgun (WGS) entry which is preliminary data.</text>
</comment>
<dbReference type="Proteomes" id="UP001218788">
    <property type="component" value="Unassembled WGS sequence"/>
</dbReference>
<dbReference type="RefSeq" id="WP_273641083.1">
    <property type="nucleotide sequence ID" value="NZ_JAQQXP010000001.1"/>
</dbReference>
<dbReference type="InterPro" id="IPR002575">
    <property type="entry name" value="Aminoglycoside_PTrfase"/>
</dbReference>
<gene>
    <name evidence="2" type="ORF">OIK42_12890</name>
</gene>
<name>A0ABT5L3P0_9ALTE</name>
<sequence>MVKVLPEQQLKQLLAPLLTDAQNITLEPVRKGMANQVYHVRGEGISWAVKILGPAGFSAVDYRKIEQLQQQLANLQVAPTVVDVNLQHRVWVEQWVDTPSSGGIETDRLAQALAKIHNLDLQAPTLALLPCWQHYLEQLPSKQARQFIPQRDKLAAVIGQSSHYYDFCLCHNDLSFTHLVGDNRDIVIDWEYAATGNRYFDLAACALINELNETQCRALSDDYATRMGLERSLVYGKLQDFIPVVDFTNRLWQAAAERQC</sequence>
<protein>
    <submittedName>
        <fullName evidence="2">Phosphotransferase</fullName>
    </submittedName>
</protein>